<dbReference type="PRINTS" id="PR00080">
    <property type="entry name" value="SDRFAMILY"/>
</dbReference>
<sequence length="300" mass="31271">MKFGAGYRPWRSVGPDRHLVSSTRPVQLRRRTPTPLAMSATDLSLVGESAVVTGAGRGIGRRIAEALLDAGVDVAINDIDADALAEAADALDGTDGDLLTHEADASDPDAAASFVEAAADAFGGLDIVVNNVGIAGPTKPCEEITHEEFMSTLSVNLGSLFNTTSAAIPHLKRGGGRVVNVSSMSGKRPLEDRTPYTTSKMGVIGFTRTLAVELADHDVNVNAVCPGSVAGPRLDAVIEAQAASQDRPVAEVEAEFRSASPMDEFVTAGDVADAVLVLCSERTRRVTGQDLNVTAGIVMY</sequence>
<dbReference type="PROSITE" id="PS00061">
    <property type="entry name" value="ADH_SHORT"/>
    <property type="match status" value="1"/>
</dbReference>
<evidence type="ECO:0000313" key="3">
    <source>
        <dbReference type="Proteomes" id="UP000428325"/>
    </source>
</evidence>
<evidence type="ECO:0000256" key="1">
    <source>
        <dbReference type="ARBA" id="ARBA00006484"/>
    </source>
</evidence>
<dbReference type="InterPro" id="IPR020904">
    <property type="entry name" value="Sc_DH/Rdtase_CS"/>
</dbReference>
<dbReference type="EMBL" id="CP034345">
    <property type="protein sequence ID" value="QGX94288.1"/>
    <property type="molecule type" value="Genomic_DNA"/>
</dbReference>
<dbReference type="SUPFAM" id="SSF51735">
    <property type="entry name" value="NAD(P)-binding Rossmann-fold domains"/>
    <property type="match status" value="1"/>
</dbReference>
<protein>
    <submittedName>
        <fullName evidence="2">SDR family oxidoreductase</fullName>
    </submittedName>
</protein>
<dbReference type="InterPro" id="IPR036291">
    <property type="entry name" value="NAD(P)-bd_dom_sf"/>
</dbReference>
<evidence type="ECO:0000313" key="2">
    <source>
        <dbReference type="EMBL" id="QGX94288.1"/>
    </source>
</evidence>
<dbReference type="Proteomes" id="UP000428325">
    <property type="component" value="Chromosome"/>
</dbReference>
<dbReference type="InterPro" id="IPR002347">
    <property type="entry name" value="SDR_fam"/>
</dbReference>
<dbReference type="InterPro" id="IPR050259">
    <property type="entry name" value="SDR"/>
</dbReference>
<dbReference type="FunFam" id="3.40.50.720:FF:000084">
    <property type="entry name" value="Short-chain dehydrogenase reductase"/>
    <property type="match status" value="1"/>
</dbReference>
<dbReference type="PANTHER" id="PTHR42879:SF2">
    <property type="entry name" value="3-OXOACYL-[ACYL-CARRIER-PROTEIN] REDUCTASE FABG"/>
    <property type="match status" value="1"/>
</dbReference>
<proteinExistence type="inferred from homology"/>
<accession>A0A6B9F262</accession>
<dbReference type="Pfam" id="PF13561">
    <property type="entry name" value="adh_short_C2"/>
    <property type="match status" value="1"/>
</dbReference>
<dbReference type="PRINTS" id="PR00081">
    <property type="entry name" value="GDHRDH"/>
</dbReference>
<reference evidence="2 3" key="1">
    <citation type="submission" date="2018-12" db="EMBL/GenBank/DDBJ databases">
        <title>Complete genome sequence of Haloplanus rallus MBLA0036.</title>
        <authorList>
            <person name="Nam Y.-d."/>
            <person name="Kang J."/>
            <person name="Chung W.-H."/>
            <person name="Park Y.S."/>
        </authorList>
    </citation>
    <scope>NUCLEOTIDE SEQUENCE [LARGE SCALE GENOMIC DNA]</scope>
    <source>
        <strain evidence="2 3">MBLA0036</strain>
    </source>
</reference>
<dbReference type="KEGG" id="hra:EI982_05545"/>
<comment type="similarity">
    <text evidence="1">Belongs to the short-chain dehydrogenases/reductases (SDR) family.</text>
</comment>
<dbReference type="PANTHER" id="PTHR42879">
    <property type="entry name" value="3-OXOACYL-(ACYL-CARRIER-PROTEIN) REDUCTASE"/>
    <property type="match status" value="1"/>
</dbReference>
<organism evidence="2 3">
    <name type="scientific">Haloplanus rallus</name>
    <dbReference type="NCBI Taxonomy" id="1816183"/>
    <lineage>
        <taxon>Archaea</taxon>
        <taxon>Methanobacteriati</taxon>
        <taxon>Methanobacteriota</taxon>
        <taxon>Stenosarchaea group</taxon>
        <taxon>Halobacteria</taxon>
        <taxon>Halobacteriales</taxon>
        <taxon>Haloferacaceae</taxon>
        <taxon>Haloplanus</taxon>
    </lineage>
</organism>
<dbReference type="Gene3D" id="3.40.50.720">
    <property type="entry name" value="NAD(P)-binding Rossmann-like Domain"/>
    <property type="match status" value="1"/>
</dbReference>
<dbReference type="CDD" id="cd05233">
    <property type="entry name" value="SDR_c"/>
    <property type="match status" value="1"/>
</dbReference>
<dbReference type="AlphaFoldDB" id="A0A6B9F262"/>
<gene>
    <name evidence="2" type="ORF">EI982_05545</name>
</gene>
<dbReference type="GO" id="GO:0032787">
    <property type="term" value="P:monocarboxylic acid metabolic process"/>
    <property type="evidence" value="ECO:0007669"/>
    <property type="project" value="UniProtKB-ARBA"/>
</dbReference>
<name>A0A6B9F262_9EURY</name>
<keyword evidence="3" id="KW-1185">Reference proteome</keyword>